<proteinExistence type="predicted"/>
<dbReference type="EMBL" id="JAHLFM010000009">
    <property type="protein sequence ID" value="MBU3830645.1"/>
    <property type="molecule type" value="Genomic_DNA"/>
</dbReference>
<accession>A0A9E2NVV5</accession>
<organism evidence="1 2">
    <name type="scientific">Candidatus Ureaplasma intestinipullorum</name>
    <dbReference type="NCBI Taxonomy" id="2838770"/>
    <lineage>
        <taxon>Bacteria</taxon>
        <taxon>Bacillati</taxon>
        <taxon>Mycoplasmatota</taxon>
        <taxon>Mycoplasmoidales</taxon>
        <taxon>Mycoplasmoidaceae</taxon>
        <taxon>Ureaplasma</taxon>
    </lineage>
</organism>
<comment type="caution">
    <text evidence="1">The sequence shown here is derived from an EMBL/GenBank/DDBJ whole genome shotgun (WGS) entry which is preliminary data.</text>
</comment>
<reference evidence="1" key="1">
    <citation type="journal article" date="2021" name="PeerJ">
        <title>Extensive microbial diversity within the chicken gut microbiome revealed by metagenomics and culture.</title>
        <authorList>
            <person name="Gilroy R."/>
            <person name="Ravi A."/>
            <person name="Getino M."/>
            <person name="Pursley I."/>
            <person name="Horton D.L."/>
            <person name="Alikhan N.F."/>
            <person name="Baker D."/>
            <person name="Gharbi K."/>
            <person name="Hall N."/>
            <person name="Watson M."/>
            <person name="Adriaenssens E.M."/>
            <person name="Foster-Nyarko E."/>
            <person name="Jarju S."/>
            <person name="Secka A."/>
            <person name="Antonio M."/>
            <person name="Oren A."/>
            <person name="Chaudhuri R.R."/>
            <person name="La Ragione R."/>
            <person name="Hildebrand F."/>
            <person name="Pallen M.J."/>
        </authorList>
    </citation>
    <scope>NUCLEOTIDE SEQUENCE</scope>
    <source>
        <strain evidence="1">A5-1222</strain>
    </source>
</reference>
<name>A0A9E2NVV5_9BACT</name>
<dbReference type="Proteomes" id="UP000824247">
    <property type="component" value="Unassembled WGS sequence"/>
</dbReference>
<evidence type="ECO:0000313" key="1">
    <source>
        <dbReference type="EMBL" id="MBU3830645.1"/>
    </source>
</evidence>
<feature type="non-terminal residue" evidence="1">
    <location>
        <position position="309"/>
    </location>
</feature>
<protein>
    <submittedName>
        <fullName evidence="1">Uncharacterized protein</fullName>
    </submittedName>
</protein>
<reference evidence="1" key="2">
    <citation type="submission" date="2021-04" db="EMBL/GenBank/DDBJ databases">
        <authorList>
            <person name="Gilroy R."/>
        </authorList>
    </citation>
    <scope>NUCLEOTIDE SEQUENCE</scope>
    <source>
        <strain evidence="1">A5-1222</strain>
    </source>
</reference>
<sequence>MINSEIEIINSDDYSTNNQNGTNTTNSVSSQFYSDGTPFNLNRNEFDKSIYDYLSNIAAVDLISTKNIDALVCENSKFSKDKTKEFNAYLKDQFLEKKIYHLAKYVAINGYSILFFHPTFNLSKYKFAINHHCSIIKLEKINNEIKSAQLLVKFIDGISISPIYALVDVDDKTYKTQFYDQANIIFDKNQKPIIDKNAKEIKKEELQIKVLNNELVDVIFDSLNSEHNLGFVPIFLFCLNDDMNPLIRNIDNDLNELFSIAQKTYDESHFMGTKVKTVNSSLSDYEVQNKEATDAQRMMASSSVLYGNN</sequence>
<gene>
    <name evidence="1" type="ORF">H9897_00570</name>
</gene>
<evidence type="ECO:0000313" key="2">
    <source>
        <dbReference type="Proteomes" id="UP000824247"/>
    </source>
</evidence>
<dbReference type="AlphaFoldDB" id="A0A9E2NVV5"/>